<feature type="compositionally biased region" description="Basic and acidic residues" evidence="1">
    <location>
        <begin position="384"/>
        <end position="395"/>
    </location>
</feature>
<reference evidence="4" key="1">
    <citation type="submission" date="2023-07" db="EMBL/GenBank/DDBJ databases">
        <title>Chromosome-level genome assembly of Artemia franciscana.</title>
        <authorList>
            <person name="Jo E."/>
        </authorList>
    </citation>
    <scope>NUCLEOTIDE SEQUENCE</scope>
    <source>
        <tissue evidence="4">Whole body</tissue>
    </source>
</reference>
<feature type="transmembrane region" description="Helical" evidence="2">
    <location>
        <begin position="351"/>
        <end position="375"/>
    </location>
</feature>
<feature type="region of interest" description="Disordered" evidence="1">
    <location>
        <begin position="380"/>
        <end position="410"/>
    </location>
</feature>
<keyword evidence="3" id="KW-0732">Signal</keyword>
<evidence type="ECO:0000313" key="5">
    <source>
        <dbReference type="Proteomes" id="UP001187531"/>
    </source>
</evidence>
<keyword evidence="2" id="KW-1133">Transmembrane helix</keyword>
<comment type="caution">
    <text evidence="4">The sequence shown here is derived from an EMBL/GenBank/DDBJ whole genome shotgun (WGS) entry which is preliminary data.</text>
</comment>
<evidence type="ECO:0000256" key="2">
    <source>
        <dbReference type="SAM" id="Phobius"/>
    </source>
</evidence>
<keyword evidence="5" id="KW-1185">Reference proteome</keyword>
<feature type="chain" id="PRO_5041692308" evidence="3">
    <location>
        <begin position="17"/>
        <end position="410"/>
    </location>
</feature>
<gene>
    <name evidence="4" type="ORF">QYM36_002984</name>
</gene>
<proteinExistence type="predicted"/>
<sequence>MLKIFFYFFLIGSVLSSDITILDDFEYLNESKRIWDDNGDWYLAKIIPGSELPEEKTRVLAFNDTEPENITQYLCTNEIFEGNFEISLEIEALVQSSLSDPVNRLSVEAKNNLNGSFETLHFFENTRLAWKNLTVDLVKNISALEFSLCLAARYVDSPRKKGIYLSRFKATLLGTVTQPTEQPTSETPLVTEFNVTTSFFSTGMTPSIESTALKTTIGSSRTTYSSAETTVQLTTELIPIPDSTWRTTNNETTGTETTLPSTSSGTIALTTETTGQPTSETTTAATTETPNTTTSLLFSSSTSKTTAKVTTPTETSVYSTSDYISPNHSTTTVATTTQFHKDSDLSSITAILIPVLVFNILTFIILIVLILFLVLRQKRKKSKNSVEKKKVRSNEMEEPQDNSSEGKFDT</sequence>
<keyword evidence="2" id="KW-0812">Transmembrane</keyword>
<evidence type="ECO:0000256" key="3">
    <source>
        <dbReference type="SAM" id="SignalP"/>
    </source>
</evidence>
<protein>
    <submittedName>
        <fullName evidence="4">Uncharacterized protein</fullName>
    </submittedName>
</protein>
<dbReference type="EMBL" id="JAVRJZ010000005">
    <property type="protein sequence ID" value="KAK2722642.1"/>
    <property type="molecule type" value="Genomic_DNA"/>
</dbReference>
<feature type="signal peptide" evidence="3">
    <location>
        <begin position="1"/>
        <end position="16"/>
    </location>
</feature>
<dbReference type="Proteomes" id="UP001187531">
    <property type="component" value="Unassembled WGS sequence"/>
</dbReference>
<accession>A0AA88IKQ8</accession>
<dbReference type="AlphaFoldDB" id="A0AA88IKQ8"/>
<feature type="non-terminal residue" evidence="4">
    <location>
        <position position="410"/>
    </location>
</feature>
<organism evidence="4 5">
    <name type="scientific">Artemia franciscana</name>
    <name type="common">Brine shrimp</name>
    <name type="synonym">Artemia sanfranciscana</name>
    <dbReference type="NCBI Taxonomy" id="6661"/>
    <lineage>
        <taxon>Eukaryota</taxon>
        <taxon>Metazoa</taxon>
        <taxon>Ecdysozoa</taxon>
        <taxon>Arthropoda</taxon>
        <taxon>Crustacea</taxon>
        <taxon>Branchiopoda</taxon>
        <taxon>Anostraca</taxon>
        <taxon>Artemiidae</taxon>
        <taxon>Artemia</taxon>
    </lineage>
</organism>
<evidence type="ECO:0000313" key="4">
    <source>
        <dbReference type="EMBL" id="KAK2722642.1"/>
    </source>
</evidence>
<evidence type="ECO:0000256" key="1">
    <source>
        <dbReference type="SAM" id="MobiDB-lite"/>
    </source>
</evidence>
<keyword evidence="2" id="KW-0472">Membrane</keyword>
<name>A0AA88IKQ8_ARTSF</name>